<proteinExistence type="predicted"/>
<dbReference type="EMBL" id="FMPG01000013">
    <property type="protein sequence ID" value="SCT35196.1"/>
    <property type="molecule type" value="Genomic_DNA"/>
</dbReference>
<dbReference type="PANTHER" id="PTHR10948:SF23">
    <property type="entry name" value="TRANSPOSASE INSI FOR INSERTION SEQUENCE ELEMENT IS30A-RELATED"/>
    <property type="match status" value="1"/>
</dbReference>
<organism evidence="2 3">
    <name type="scientific">Staphylococcus caeli</name>
    <dbReference type="NCBI Taxonomy" id="2201815"/>
    <lineage>
        <taxon>Bacteria</taxon>
        <taxon>Bacillati</taxon>
        <taxon>Bacillota</taxon>
        <taxon>Bacilli</taxon>
        <taxon>Bacillales</taxon>
        <taxon>Staphylococcaceae</taxon>
        <taxon>Staphylococcus</taxon>
    </lineage>
</organism>
<dbReference type="AlphaFoldDB" id="A0A1D4QJ13"/>
<reference evidence="2 3" key="1">
    <citation type="submission" date="2016-09" db="EMBL/GenBank/DDBJ databases">
        <authorList>
            <consortium name="Pathogen Informatics"/>
        </authorList>
    </citation>
    <scope>NUCLEOTIDE SEQUENCE [LARGE SCALE GENOMIC DNA]</scope>
    <source>
        <strain evidence="2 3">82B</strain>
    </source>
</reference>
<protein>
    <submittedName>
        <fullName evidence="2">Transposase</fullName>
    </submittedName>
</protein>
<evidence type="ECO:0000313" key="3">
    <source>
        <dbReference type="Proteomes" id="UP000095768"/>
    </source>
</evidence>
<dbReference type="PANTHER" id="PTHR10948">
    <property type="entry name" value="TRANSPOSASE"/>
    <property type="match status" value="1"/>
</dbReference>
<dbReference type="InterPro" id="IPR025246">
    <property type="entry name" value="IS30-like_HTH"/>
</dbReference>
<name>A0A1D4QJ13_9STAP</name>
<accession>A0A1D4QJ13</accession>
<dbReference type="GO" id="GO:0032196">
    <property type="term" value="P:transposition"/>
    <property type="evidence" value="ECO:0007669"/>
    <property type="project" value="TreeGrafter"/>
</dbReference>
<dbReference type="Pfam" id="PF13936">
    <property type="entry name" value="HTH_38"/>
    <property type="match status" value="1"/>
</dbReference>
<dbReference type="InterPro" id="IPR051917">
    <property type="entry name" value="Transposase-Integrase"/>
</dbReference>
<gene>
    <name evidence="2" type="ORF">SAMEA2297795_02325</name>
</gene>
<dbReference type="Proteomes" id="UP000095768">
    <property type="component" value="Unassembled WGS sequence"/>
</dbReference>
<evidence type="ECO:0000313" key="2">
    <source>
        <dbReference type="EMBL" id="SCT35196.1"/>
    </source>
</evidence>
<evidence type="ECO:0000259" key="1">
    <source>
        <dbReference type="Pfam" id="PF13936"/>
    </source>
</evidence>
<feature type="domain" description="Transposase IS30-like HTH" evidence="1">
    <location>
        <begin position="5"/>
        <end position="44"/>
    </location>
</feature>
<sequence>MSNIHLTITERTRIEVLKNENYSLRSIVRVLKYSVSSIIREVRSNKINNTYNVESAHSNYNFKRKNCGHRVKLNSEVVEKIIHYLKQHWSLEQIVGCLFSGKLSFKTIYRWINRKLLNFNAITYLRQKGKR</sequence>
<dbReference type="GO" id="GO:0005829">
    <property type="term" value="C:cytosol"/>
    <property type="evidence" value="ECO:0007669"/>
    <property type="project" value="TreeGrafter"/>
</dbReference>
<dbReference type="GO" id="GO:0004803">
    <property type="term" value="F:transposase activity"/>
    <property type="evidence" value="ECO:0007669"/>
    <property type="project" value="TreeGrafter"/>
</dbReference>